<comment type="caution">
    <text evidence="9">The sequence shown here is derived from an EMBL/GenBank/DDBJ whole genome shotgun (WGS) entry which is preliminary data.</text>
</comment>
<evidence type="ECO:0000256" key="3">
    <source>
        <dbReference type="ARBA" id="ARBA00022475"/>
    </source>
</evidence>
<dbReference type="Gene3D" id="1.20.1250.20">
    <property type="entry name" value="MFS general substrate transporter like domains"/>
    <property type="match status" value="1"/>
</dbReference>
<evidence type="ECO:0000259" key="8">
    <source>
        <dbReference type="PROSITE" id="PS50850"/>
    </source>
</evidence>
<keyword evidence="4 7" id="KW-0812">Transmembrane</keyword>
<dbReference type="CDD" id="cd17503">
    <property type="entry name" value="MFS_LmrB_MDR_like"/>
    <property type="match status" value="1"/>
</dbReference>
<reference evidence="9 10" key="1">
    <citation type="submission" date="2020-05" db="EMBL/GenBank/DDBJ databases">
        <authorList>
            <person name="Niu N."/>
        </authorList>
    </citation>
    <scope>NUCLEOTIDE SEQUENCE [LARGE SCALE GENOMIC DNA]</scope>
    <source>
        <strain evidence="9 10">LMG10982</strain>
    </source>
</reference>
<dbReference type="InterPro" id="IPR004638">
    <property type="entry name" value="EmrB-like"/>
</dbReference>
<feature type="transmembrane region" description="Helical" evidence="7">
    <location>
        <begin position="231"/>
        <end position="248"/>
    </location>
</feature>
<feature type="transmembrane region" description="Helical" evidence="7">
    <location>
        <begin position="167"/>
        <end position="189"/>
    </location>
</feature>
<feature type="transmembrane region" description="Helical" evidence="7">
    <location>
        <begin position="201"/>
        <end position="219"/>
    </location>
</feature>
<dbReference type="InterPro" id="IPR011701">
    <property type="entry name" value="MFS"/>
</dbReference>
<dbReference type="Pfam" id="PF07690">
    <property type="entry name" value="MFS_1"/>
    <property type="match status" value="2"/>
</dbReference>
<evidence type="ECO:0000313" key="9">
    <source>
        <dbReference type="EMBL" id="NOL49045.1"/>
    </source>
</evidence>
<proteinExistence type="predicted"/>
<evidence type="ECO:0000256" key="1">
    <source>
        <dbReference type="ARBA" id="ARBA00004651"/>
    </source>
</evidence>
<evidence type="ECO:0000256" key="6">
    <source>
        <dbReference type="ARBA" id="ARBA00023136"/>
    </source>
</evidence>
<gene>
    <name evidence="9" type="ORF">HKX40_02660</name>
</gene>
<feature type="transmembrane region" description="Helical" evidence="7">
    <location>
        <begin position="435"/>
        <end position="454"/>
    </location>
</feature>
<dbReference type="AlphaFoldDB" id="A0A7Y4L8Q2"/>
<evidence type="ECO:0000256" key="2">
    <source>
        <dbReference type="ARBA" id="ARBA00022448"/>
    </source>
</evidence>
<keyword evidence="5 7" id="KW-1133">Transmembrane helix</keyword>
<dbReference type="PANTHER" id="PTHR42718:SF46">
    <property type="entry name" value="BLR6921 PROTEIN"/>
    <property type="match status" value="1"/>
</dbReference>
<feature type="transmembrane region" description="Helical" evidence="7">
    <location>
        <begin position="277"/>
        <end position="298"/>
    </location>
</feature>
<keyword evidence="10" id="KW-1185">Reference proteome</keyword>
<feature type="transmembrane region" description="Helical" evidence="7">
    <location>
        <begin position="54"/>
        <end position="73"/>
    </location>
</feature>
<dbReference type="RefSeq" id="WP_171588006.1">
    <property type="nucleotide sequence ID" value="NZ_JABGBO010000002.1"/>
</dbReference>
<dbReference type="InterPro" id="IPR036259">
    <property type="entry name" value="MFS_trans_sf"/>
</dbReference>
<dbReference type="NCBIfam" id="TIGR00711">
    <property type="entry name" value="efflux_EmrB"/>
    <property type="match status" value="1"/>
</dbReference>
<feature type="transmembrane region" description="Helical" evidence="7">
    <location>
        <begin position="80"/>
        <end position="100"/>
    </location>
</feature>
<evidence type="ECO:0000256" key="4">
    <source>
        <dbReference type="ARBA" id="ARBA00022692"/>
    </source>
</evidence>
<dbReference type="InterPro" id="IPR020846">
    <property type="entry name" value="MFS_dom"/>
</dbReference>
<dbReference type="GO" id="GO:0022857">
    <property type="term" value="F:transmembrane transporter activity"/>
    <property type="evidence" value="ECO:0007669"/>
    <property type="project" value="InterPro"/>
</dbReference>
<feature type="transmembrane region" description="Helical" evidence="7">
    <location>
        <begin position="330"/>
        <end position="353"/>
    </location>
</feature>
<feature type="domain" description="Major facilitator superfamily (MFS) profile" evidence="8">
    <location>
        <begin position="15"/>
        <end position="462"/>
    </location>
</feature>
<dbReference type="PANTHER" id="PTHR42718">
    <property type="entry name" value="MAJOR FACILITATOR SUPERFAMILY MULTIDRUG TRANSPORTER MFSC"/>
    <property type="match status" value="1"/>
</dbReference>
<feature type="transmembrane region" description="Helical" evidence="7">
    <location>
        <begin position="359"/>
        <end position="385"/>
    </location>
</feature>
<feature type="transmembrane region" description="Helical" evidence="7">
    <location>
        <begin position="139"/>
        <end position="161"/>
    </location>
</feature>
<dbReference type="SUPFAM" id="SSF103473">
    <property type="entry name" value="MFS general substrate transporter"/>
    <property type="match status" value="1"/>
</dbReference>
<dbReference type="PROSITE" id="PS50850">
    <property type="entry name" value="MFS"/>
    <property type="match status" value="1"/>
</dbReference>
<feature type="transmembrane region" description="Helical" evidence="7">
    <location>
        <begin position="406"/>
        <end position="423"/>
    </location>
</feature>
<organism evidence="9 10">
    <name type="scientific">Pelistega europaea</name>
    <dbReference type="NCBI Taxonomy" id="106147"/>
    <lineage>
        <taxon>Bacteria</taxon>
        <taxon>Pseudomonadati</taxon>
        <taxon>Pseudomonadota</taxon>
        <taxon>Betaproteobacteria</taxon>
        <taxon>Burkholderiales</taxon>
        <taxon>Alcaligenaceae</taxon>
        <taxon>Pelistega</taxon>
    </lineage>
</organism>
<keyword evidence="6 7" id="KW-0472">Membrane</keyword>
<dbReference type="Gene3D" id="1.20.1720.10">
    <property type="entry name" value="Multidrug resistance protein D"/>
    <property type="match status" value="1"/>
</dbReference>
<comment type="subcellular location">
    <subcellularLocation>
        <location evidence="1">Cell membrane</location>
        <topology evidence="1">Multi-pass membrane protein</topology>
    </subcellularLocation>
</comment>
<accession>A0A7Y4L8Q2</accession>
<keyword evidence="2" id="KW-0813">Transport</keyword>
<evidence type="ECO:0000256" key="7">
    <source>
        <dbReference type="SAM" id="Phobius"/>
    </source>
</evidence>
<protein>
    <submittedName>
        <fullName evidence="9">DHA2 family efflux MFS transporter permease subunit</fullName>
    </submittedName>
</protein>
<sequence length="470" mass="51536">MTETISTNPKISRFLPFLLAVAVFMQLLDATILNTALPVIAKDLHESALNMQSAVISYALTVAVLMPLSGYLCDRYGTRRVFSVSMLLFAVGSVLCASAPSLTLLVLGRIVQGMGGAMLMPVPRLIVMKTYPRDRLVSVMNYVITPALIGPVLGPVVGGYLVDYASWHWIFLINVPMGVIGFLLASKILPDYRAKDANQQHLDLGGFLLFAGGALGLTLSVETVVHPESRLFSFICVVLGGICLYGYWRHAKKDDHPLYATDLLQVRTYRLGLSANLVSRMGINAVPFLLPLLYQLVFGYSASHSGWMMMPVAVAAMIAKSFINPLTKRFGFRLVLMSNTRLLGVVIMLLSLASVDNVFWFLLPLLFLMGICNSIHFSTANALTIADLRDWQAGSGNSLLSVNQQLAISIGIALGSLLLNGFHYRVFGGEQLHTAFQYTFVVVGAITFVSSFIFKHLHPRDGQNLIRKDK</sequence>
<dbReference type="GO" id="GO:0005886">
    <property type="term" value="C:plasma membrane"/>
    <property type="evidence" value="ECO:0007669"/>
    <property type="project" value="UniProtKB-SubCell"/>
</dbReference>
<evidence type="ECO:0000313" key="10">
    <source>
        <dbReference type="Proteomes" id="UP000541421"/>
    </source>
</evidence>
<dbReference type="EMBL" id="JABGBO010000002">
    <property type="protein sequence ID" value="NOL49045.1"/>
    <property type="molecule type" value="Genomic_DNA"/>
</dbReference>
<name>A0A7Y4L8Q2_9BURK</name>
<evidence type="ECO:0000256" key="5">
    <source>
        <dbReference type="ARBA" id="ARBA00022989"/>
    </source>
</evidence>
<feature type="transmembrane region" description="Helical" evidence="7">
    <location>
        <begin position="304"/>
        <end position="323"/>
    </location>
</feature>
<dbReference type="PRINTS" id="PR01036">
    <property type="entry name" value="TCRTETB"/>
</dbReference>
<keyword evidence="3" id="KW-1003">Cell membrane</keyword>
<dbReference type="Proteomes" id="UP000541421">
    <property type="component" value="Unassembled WGS sequence"/>
</dbReference>
<feature type="transmembrane region" description="Helical" evidence="7">
    <location>
        <begin position="106"/>
        <end position="127"/>
    </location>
</feature>